<proteinExistence type="predicted"/>
<gene>
    <name evidence="2" type="ORF">UY3_11247</name>
</gene>
<protein>
    <submittedName>
        <fullName evidence="2">Uncharacterized protein</fullName>
    </submittedName>
</protein>
<dbReference type="EMBL" id="KB544796">
    <property type="protein sequence ID" value="EMP31607.1"/>
    <property type="molecule type" value="Genomic_DNA"/>
</dbReference>
<accession>M7BU00</accession>
<reference evidence="3" key="1">
    <citation type="journal article" date="2013" name="Nat. Genet.">
        <title>The draft genomes of soft-shell turtle and green sea turtle yield insights into the development and evolution of the turtle-specific body plan.</title>
        <authorList>
            <person name="Wang Z."/>
            <person name="Pascual-Anaya J."/>
            <person name="Zadissa A."/>
            <person name="Li W."/>
            <person name="Niimura Y."/>
            <person name="Huang Z."/>
            <person name="Li C."/>
            <person name="White S."/>
            <person name="Xiong Z."/>
            <person name="Fang D."/>
            <person name="Wang B."/>
            <person name="Ming Y."/>
            <person name="Chen Y."/>
            <person name="Zheng Y."/>
            <person name="Kuraku S."/>
            <person name="Pignatelli M."/>
            <person name="Herrero J."/>
            <person name="Beal K."/>
            <person name="Nozawa M."/>
            <person name="Li Q."/>
            <person name="Wang J."/>
            <person name="Zhang H."/>
            <person name="Yu L."/>
            <person name="Shigenobu S."/>
            <person name="Wang J."/>
            <person name="Liu J."/>
            <person name="Flicek P."/>
            <person name="Searle S."/>
            <person name="Wang J."/>
            <person name="Kuratani S."/>
            <person name="Yin Y."/>
            <person name="Aken B."/>
            <person name="Zhang G."/>
            <person name="Irie N."/>
        </authorList>
    </citation>
    <scope>NUCLEOTIDE SEQUENCE [LARGE SCALE GENOMIC DNA]</scope>
</reference>
<evidence type="ECO:0000313" key="2">
    <source>
        <dbReference type="EMBL" id="EMP31607.1"/>
    </source>
</evidence>
<feature type="region of interest" description="Disordered" evidence="1">
    <location>
        <begin position="248"/>
        <end position="270"/>
    </location>
</feature>
<keyword evidence="3" id="KW-1185">Reference proteome</keyword>
<organism evidence="2 3">
    <name type="scientific">Chelonia mydas</name>
    <name type="common">Green sea-turtle</name>
    <name type="synonym">Chelonia agassizi</name>
    <dbReference type="NCBI Taxonomy" id="8469"/>
    <lineage>
        <taxon>Eukaryota</taxon>
        <taxon>Metazoa</taxon>
        <taxon>Chordata</taxon>
        <taxon>Craniata</taxon>
        <taxon>Vertebrata</taxon>
        <taxon>Euteleostomi</taxon>
        <taxon>Archelosauria</taxon>
        <taxon>Testudinata</taxon>
        <taxon>Testudines</taxon>
        <taxon>Cryptodira</taxon>
        <taxon>Durocryptodira</taxon>
        <taxon>Americhelydia</taxon>
        <taxon>Chelonioidea</taxon>
        <taxon>Cheloniidae</taxon>
        <taxon>Chelonia</taxon>
    </lineage>
</organism>
<name>M7BU00_CHEMY</name>
<dbReference type="Proteomes" id="UP000031443">
    <property type="component" value="Unassembled WGS sequence"/>
</dbReference>
<evidence type="ECO:0000313" key="3">
    <source>
        <dbReference type="Proteomes" id="UP000031443"/>
    </source>
</evidence>
<sequence length="270" mass="28265">MGEGPPKGESSLSHATPPLPPTVPEPSSLPPNLTPVSRPPDDAMEGWALVQGKRGKWKARASLLSTDAEVPRKPRKGGTDVKPSALPTGACHPLLLAGENVAAWEGSTVPPLESLPSKAPDELLLPRYHPEPLLLGAEVKVSWYGPVLCTGKSQCTILGRLPQVSDLKGLGLPAAAGALGPKIATRAPLPEPPVGRYHTGQLFITQQEKLMHGDCSALFSGFYITIGSMDLSSVVCKCRSTVQGKNSSHLPYAGSESGESQQAAVTPAQN</sequence>
<evidence type="ECO:0000256" key="1">
    <source>
        <dbReference type="SAM" id="MobiDB-lite"/>
    </source>
</evidence>
<feature type="region of interest" description="Disordered" evidence="1">
    <location>
        <begin position="63"/>
        <end position="85"/>
    </location>
</feature>
<feature type="region of interest" description="Disordered" evidence="1">
    <location>
        <begin position="1"/>
        <end position="46"/>
    </location>
</feature>
<dbReference type="AlphaFoldDB" id="M7BU00"/>
<feature type="compositionally biased region" description="Polar residues" evidence="1">
    <location>
        <begin position="257"/>
        <end position="270"/>
    </location>
</feature>
<feature type="compositionally biased region" description="Pro residues" evidence="1">
    <location>
        <begin position="17"/>
        <end position="33"/>
    </location>
</feature>